<organism evidence="2 3">
    <name type="scientific">Owenia fusiformis</name>
    <name type="common">Polychaete worm</name>
    <dbReference type="NCBI Taxonomy" id="6347"/>
    <lineage>
        <taxon>Eukaryota</taxon>
        <taxon>Metazoa</taxon>
        <taxon>Spiralia</taxon>
        <taxon>Lophotrochozoa</taxon>
        <taxon>Annelida</taxon>
        <taxon>Polychaeta</taxon>
        <taxon>Sedentaria</taxon>
        <taxon>Canalipalpata</taxon>
        <taxon>Sabellida</taxon>
        <taxon>Oweniida</taxon>
        <taxon>Oweniidae</taxon>
        <taxon>Owenia</taxon>
    </lineage>
</organism>
<dbReference type="Proteomes" id="UP000749559">
    <property type="component" value="Unassembled WGS sequence"/>
</dbReference>
<gene>
    <name evidence="2" type="ORF">OFUS_LOCUS26811</name>
</gene>
<dbReference type="AlphaFoldDB" id="A0A8S4QB39"/>
<reference evidence="2" key="1">
    <citation type="submission" date="2022-03" db="EMBL/GenBank/DDBJ databases">
        <authorList>
            <person name="Martin C."/>
        </authorList>
    </citation>
    <scope>NUCLEOTIDE SEQUENCE</scope>
</reference>
<comment type="caution">
    <text evidence="2">The sequence shown here is derived from an EMBL/GenBank/DDBJ whole genome shotgun (WGS) entry which is preliminary data.</text>
</comment>
<evidence type="ECO:0000313" key="2">
    <source>
        <dbReference type="EMBL" id="CAH1803200.1"/>
    </source>
</evidence>
<keyword evidence="1" id="KW-0812">Transmembrane</keyword>
<feature type="transmembrane region" description="Helical" evidence="1">
    <location>
        <begin position="43"/>
        <end position="62"/>
    </location>
</feature>
<evidence type="ECO:0000313" key="3">
    <source>
        <dbReference type="Proteomes" id="UP000749559"/>
    </source>
</evidence>
<accession>A0A8S4QB39</accession>
<sequence length="100" mass="11510">MDLNEQLDKIDSVSQLDDFINTHSLHNNAFIAARRSLMVQIKLAIVSIDFNVFLSINLMYMVSCYINSVQFYQLDFQPLFSIFYPGKTIMEFGPTAGRHP</sequence>
<dbReference type="EMBL" id="CAIIXF020000309">
    <property type="protein sequence ID" value="CAH1803200.1"/>
    <property type="molecule type" value="Genomic_DNA"/>
</dbReference>
<proteinExistence type="predicted"/>
<evidence type="ECO:0000256" key="1">
    <source>
        <dbReference type="SAM" id="Phobius"/>
    </source>
</evidence>
<keyword evidence="3" id="KW-1185">Reference proteome</keyword>
<name>A0A8S4QB39_OWEFU</name>
<protein>
    <submittedName>
        <fullName evidence="2">Uncharacterized protein</fullName>
    </submittedName>
</protein>
<keyword evidence="1" id="KW-1133">Transmembrane helix</keyword>
<keyword evidence="1" id="KW-0472">Membrane</keyword>